<reference evidence="6" key="1">
    <citation type="submission" date="2023-02" db="EMBL/GenBank/DDBJ databases">
        <title>Pathogen: clinical or host-associated sample.</title>
        <authorList>
            <person name="Hergert J."/>
            <person name="Casey R."/>
            <person name="Wagner J."/>
            <person name="Young E.L."/>
            <person name="Oakeson K.F."/>
        </authorList>
    </citation>
    <scope>NUCLEOTIDE SEQUENCE</scope>
    <source>
        <strain evidence="6">2022CK-00830</strain>
    </source>
</reference>
<dbReference type="PANTHER" id="PTHR30290">
    <property type="entry name" value="PERIPLASMIC BINDING COMPONENT OF ABC TRANSPORTER"/>
    <property type="match status" value="1"/>
</dbReference>
<dbReference type="GO" id="GO:1904680">
    <property type="term" value="F:peptide transmembrane transporter activity"/>
    <property type="evidence" value="ECO:0007669"/>
    <property type="project" value="TreeGrafter"/>
</dbReference>
<feature type="signal peptide" evidence="4">
    <location>
        <begin position="1"/>
        <end position="25"/>
    </location>
</feature>
<sequence length="546" mass="59294">MGMKGRSIRVAALAIAVIAAAGCSAQPVKETGSELQASASAGGKAAVKEELILAVGGEPDTGFDPTTGWGRYGSPLFQSTLLKRNSEMEIVSDLAASYETSTDGLIWTIKLREDAQFSDGEALTADDVVFTYETAKDSSSVVDLTNLDAVSAMDDYTVELTLKQPQSTFVYVLATLGIVPEHAYGDNYAQSPVGSGPFKFVQWDKGQQLIVERNDLYYGEKPSFSKLTFLFLEEDAAFAAAKAGTVDAAFVTPAFSTQQIAGMKLESLQSVDNRGIMFPYVPEEGRTTEEGYPIGNDVTADISIRKAINVGIDRDALVEGILEGEGTPAYSISDNLPWWNSDTVFEDGSIEQAKDILAEGGWADSNGDGTVDKNGMESEFTLIYSSGDSTRQSLAIAAADMAKPLGIRITVEGKSWDEIDKLMFSNAVLFGFGSNDPLEMYNVYSSQFAGVEYYNPGYYSNPQVDEYMEAALAAADEDEAMELWKKAQWDGTTGLSTSGDAPWAWLVNLNHLYLVNEKLDIGEQQIHPHGHGWPITANIEEWEWKE</sequence>
<evidence type="ECO:0000256" key="3">
    <source>
        <dbReference type="ARBA" id="ARBA00022729"/>
    </source>
</evidence>
<organism evidence="6 7">
    <name type="scientific">Paenibacillus urinalis</name>
    <dbReference type="NCBI Taxonomy" id="521520"/>
    <lineage>
        <taxon>Bacteria</taxon>
        <taxon>Bacillati</taxon>
        <taxon>Bacillota</taxon>
        <taxon>Bacilli</taxon>
        <taxon>Bacillales</taxon>
        <taxon>Paenibacillaceae</taxon>
        <taxon>Paenibacillus</taxon>
    </lineage>
</organism>
<dbReference type="GO" id="GO:0015833">
    <property type="term" value="P:peptide transport"/>
    <property type="evidence" value="ECO:0007669"/>
    <property type="project" value="TreeGrafter"/>
</dbReference>
<evidence type="ECO:0000256" key="4">
    <source>
        <dbReference type="SAM" id="SignalP"/>
    </source>
</evidence>
<dbReference type="CDD" id="cd08518">
    <property type="entry name" value="PBP2_NikA_DppA_OppA_like_19"/>
    <property type="match status" value="1"/>
</dbReference>
<evidence type="ECO:0000256" key="2">
    <source>
        <dbReference type="ARBA" id="ARBA00022448"/>
    </source>
</evidence>
<dbReference type="GO" id="GO:0042597">
    <property type="term" value="C:periplasmic space"/>
    <property type="evidence" value="ECO:0007669"/>
    <property type="project" value="UniProtKB-ARBA"/>
</dbReference>
<accession>A0AAX3N1R7</accession>
<dbReference type="SUPFAM" id="SSF53850">
    <property type="entry name" value="Periplasmic binding protein-like II"/>
    <property type="match status" value="1"/>
</dbReference>
<keyword evidence="2" id="KW-0813">Transport</keyword>
<evidence type="ECO:0000256" key="1">
    <source>
        <dbReference type="ARBA" id="ARBA00005695"/>
    </source>
</evidence>
<dbReference type="PIRSF" id="PIRSF002741">
    <property type="entry name" value="MppA"/>
    <property type="match status" value="1"/>
</dbReference>
<feature type="chain" id="PRO_5043320881" evidence="4">
    <location>
        <begin position="26"/>
        <end position="546"/>
    </location>
</feature>
<gene>
    <name evidence="6" type="ORF">PUW23_03275</name>
</gene>
<dbReference type="InterPro" id="IPR039424">
    <property type="entry name" value="SBP_5"/>
</dbReference>
<proteinExistence type="inferred from homology"/>
<dbReference type="PANTHER" id="PTHR30290:SF9">
    <property type="entry name" value="OLIGOPEPTIDE-BINDING PROTEIN APPA"/>
    <property type="match status" value="1"/>
</dbReference>
<dbReference type="Gene3D" id="3.10.105.10">
    <property type="entry name" value="Dipeptide-binding Protein, Domain 3"/>
    <property type="match status" value="1"/>
</dbReference>
<dbReference type="Gene3D" id="3.40.190.10">
    <property type="entry name" value="Periplasmic binding protein-like II"/>
    <property type="match status" value="1"/>
</dbReference>
<feature type="domain" description="Solute-binding protein family 5" evidence="5">
    <location>
        <begin position="89"/>
        <end position="420"/>
    </location>
</feature>
<keyword evidence="3 4" id="KW-0732">Signal</keyword>
<dbReference type="Proteomes" id="UP001220962">
    <property type="component" value="Chromosome"/>
</dbReference>
<dbReference type="InterPro" id="IPR000914">
    <property type="entry name" value="SBP_5_dom"/>
</dbReference>
<dbReference type="InterPro" id="IPR030678">
    <property type="entry name" value="Peptide/Ni-bd"/>
</dbReference>
<name>A0AAX3N1R7_9BACL</name>
<dbReference type="GO" id="GO:0043190">
    <property type="term" value="C:ATP-binding cassette (ABC) transporter complex"/>
    <property type="evidence" value="ECO:0007669"/>
    <property type="project" value="InterPro"/>
</dbReference>
<dbReference type="Pfam" id="PF00496">
    <property type="entry name" value="SBP_bac_5"/>
    <property type="match status" value="1"/>
</dbReference>
<evidence type="ECO:0000313" key="7">
    <source>
        <dbReference type="Proteomes" id="UP001220962"/>
    </source>
</evidence>
<comment type="similarity">
    <text evidence="1">Belongs to the bacterial solute-binding protein 5 family.</text>
</comment>
<evidence type="ECO:0000313" key="6">
    <source>
        <dbReference type="EMBL" id="WDH83281.1"/>
    </source>
</evidence>
<dbReference type="AlphaFoldDB" id="A0AAX3N1R7"/>
<protein>
    <submittedName>
        <fullName evidence="6">ABC transporter substrate-binding protein</fullName>
    </submittedName>
</protein>
<dbReference type="PROSITE" id="PS51257">
    <property type="entry name" value="PROKAR_LIPOPROTEIN"/>
    <property type="match status" value="1"/>
</dbReference>
<dbReference type="RefSeq" id="WP_274359413.1">
    <property type="nucleotide sequence ID" value="NZ_CP118101.1"/>
</dbReference>
<dbReference type="EMBL" id="CP118101">
    <property type="protein sequence ID" value="WDH83281.1"/>
    <property type="molecule type" value="Genomic_DNA"/>
</dbReference>
<evidence type="ECO:0000259" key="5">
    <source>
        <dbReference type="Pfam" id="PF00496"/>
    </source>
</evidence>